<dbReference type="Proteomes" id="UP000230233">
    <property type="component" value="Chromosome X"/>
</dbReference>
<comment type="caution">
    <text evidence="3">The sequence shown here is derived from an EMBL/GenBank/DDBJ whole genome shotgun (WGS) entry which is preliminary data.</text>
</comment>
<proteinExistence type="predicted"/>
<dbReference type="CDD" id="cd01165">
    <property type="entry name" value="BTB_POZ"/>
    <property type="match status" value="1"/>
</dbReference>
<dbReference type="SMART" id="SM00225">
    <property type="entry name" value="BTB"/>
    <property type="match status" value="1"/>
</dbReference>
<dbReference type="Gene3D" id="3.30.710.10">
    <property type="entry name" value="Potassium Channel Kv1.1, Chain A"/>
    <property type="match status" value="1"/>
</dbReference>
<dbReference type="Gene3D" id="2.60.210.10">
    <property type="entry name" value="Apoptosis, Tumor Necrosis Factor Receptor Associated Protein 2, Chain A"/>
    <property type="match status" value="1"/>
</dbReference>
<feature type="region of interest" description="Disordered" evidence="1">
    <location>
        <begin position="95"/>
        <end position="116"/>
    </location>
</feature>
<reference evidence="4" key="1">
    <citation type="submission" date="2017-10" db="EMBL/GenBank/DDBJ databases">
        <title>Rapid genome shrinkage in a self-fertile nematode reveals novel sperm competition proteins.</title>
        <authorList>
            <person name="Yin D."/>
            <person name="Schwarz E.M."/>
            <person name="Thomas C.G."/>
            <person name="Felde R.L."/>
            <person name="Korf I.F."/>
            <person name="Cutter A.D."/>
            <person name="Schartner C.M."/>
            <person name="Ralston E.J."/>
            <person name="Meyer B.J."/>
            <person name="Haag E.S."/>
        </authorList>
    </citation>
    <scope>NUCLEOTIDE SEQUENCE [LARGE SCALE GENOMIC DNA]</scope>
    <source>
        <strain evidence="4">JU1422</strain>
    </source>
</reference>
<dbReference type="SUPFAM" id="SSF49599">
    <property type="entry name" value="TRAF domain-like"/>
    <property type="match status" value="1"/>
</dbReference>
<dbReference type="SMART" id="SM00061">
    <property type="entry name" value="MATH"/>
    <property type="match status" value="1"/>
</dbReference>
<feature type="compositionally biased region" description="Basic and acidic residues" evidence="1">
    <location>
        <begin position="95"/>
        <end position="113"/>
    </location>
</feature>
<protein>
    <recommendedName>
        <fullName evidence="2">BTB domain-containing protein</fullName>
    </recommendedName>
</protein>
<evidence type="ECO:0000259" key="2">
    <source>
        <dbReference type="PROSITE" id="PS50097"/>
    </source>
</evidence>
<dbReference type="CDD" id="cd00121">
    <property type="entry name" value="MATH"/>
    <property type="match status" value="1"/>
</dbReference>
<feature type="region of interest" description="Disordered" evidence="1">
    <location>
        <begin position="1"/>
        <end position="35"/>
    </location>
</feature>
<feature type="domain" description="BTB" evidence="2">
    <location>
        <begin position="323"/>
        <end position="382"/>
    </location>
</feature>
<organism evidence="3 4">
    <name type="scientific">Caenorhabditis nigoni</name>
    <dbReference type="NCBI Taxonomy" id="1611254"/>
    <lineage>
        <taxon>Eukaryota</taxon>
        <taxon>Metazoa</taxon>
        <taxon>Ecdysozoa</taxon>
        <taxon>Nematoda</taxon>
        <taxon>Chromadorea</taxon>
        <taxon>Rhabditida</taxon>
        <taxon>Rhabditina</taxon>
        <taxon>Rhabditomorpha</taxon>
        <taxon>Rhabditoidea</taxon>
        <taxon>Rhabditidae</taxon>
        <taxon>Peloderinae</taxon>
        <taxon>Caenorhabditis</taxon>
    </lineage>
</organism>
<dbReference type="OrthoDB" id="5857890at2759"/>
<dbReference type="AlphaFoldDB" id="A0A2G5T1W9"/>
<dbReference type="InterPro" id="IPR052664">
    <property type="entry name" value="BTB-MATH_domain_protein"/>
</dbReference>
<evidence type="ECO:0000313" key="4">
    <source>
        <dbReference type="Proteomes" id="UP000230233"/>
    </source>
</evidence>
<dbReference type="PROSITE" id="PS50097">
    <property type="entry name" value="BTB"/>
    <property type="match status" value="1"/>
</dbReference>
<name>A0A2G5T1W9_9PELO</name>
<sequence length="481" mass="55164">MADNEKDKTVPETDQHTDQLLDKNETSGIKNIMVTAGTGDANKSKKRRFDDITEKLQHIEESVTKILKTTEEEKNMRGTSIMSNKLLGNMADSEKGETVPEKYQKTNPLDRNDTPGTLEIMIPAGTEDINKSNKRRFDEITGQLRVIEESVAKILKTNEEEKKSKETSRMLNNQNRNGWNSEKRFVLKQVIQNLESFEMGKRYYIETAVHFNLKWRMAIKRNEKHLDFAIVCNPIAPVGDEFAVHTESKFSMMGNGNIITRTLKSCFVKSQRIGFKKCMDWDKIRHYAVDNKLTVEIEVEILKIIGYGRKKLRMFDESQKEFSDVILVVQDTKFYVLKKFLALQSTYFNSLFFGKYAESGKTEVRLNEIEAEDFHNFLELIHGESSIDDETVTGILQLADMYGSPTGIRRCEEFLLKDSKKSIVLKLQLALRCNLENLKIQFLSEVTGIADIEEIMAANIPEMDLSTSQALLQKSIAFSNK</sequence>
<dbReference type="Pfam" id="PF00651">
    <property type="entry name" value="BTB"/>
    <property type="match status" value="1"/>
</dbReference>
<evidence type="ECO:0000256" key="1">
    <source>
        <dbReference type="SAM" id="MobiDB-lite"/>
    </source>
</evidence>
<keyword evidence="4" id="KW-1185">Reference proteome</keyword>
<feature type="compositionally biased region" description="Basic and acidic residues" evidence="1">
    <location>
        <begin position="1"/>
        <end position="25"/>
    </location>
</feature>
<evidence type="ECO:0000313" key="3">
    <source>
        <dbReference type="EMBL" id="PIC21394.1"/>
    </source>
</evidence>
<dbReference type="PANTHER" id="PTHR22743">
    <property type="entry name" value="MEPRIN/TRAF-LIKE MATH FAMILY-C.ELEGANS"/>
    <property type="match status" value="1"/>
</dbReference>
<dbReference type="Pfam" id="PF00917">
    <property type="entry name" value="MATH"/>
    <property type="match status" value="1"/>
</dbReference>
<dbReference type="PANTHER" id="PTHR22743:SF165">
    <property type="entry name" value="BTB AND MATH DOMAIN CONTAINING-RELATED"/>
    <property type="match status" value="1"/>
</dbReference>
<accession>A0A2G5T1W9</accession>
<dbReference type="InterPro" id="IPR000210">
    <property type="entry name" value="BTB/POZ_dom"/>
</dbReference>
<gene>
    <name evidence="3" type="primary">Cnig_chr_X.g26241</name>
    <name evidence="3" type="ORF">B9Z55_026241</name>
</gene>
<dbReference type="InterPro" id="IPR002083">
    <property type="entry name" value="MATH/TRAF_dom"/>
</dbReference>
<dbReference type="SUPFAM" id="SSF54695">
    <property type="entry name" value="POZ domain"/>
    <property type="match status" value="1"/>
</dbReference>
<dbReference type="EMBL" id="PDUG01000006">
    <property type="protein sequence ID" value="PIC21394.1"/>
    <property type="molecule type" value="Genomic_DNA"/>
</dbReference>
<dbReference type="InterPro" id="IPR011333">
    <property type="entry name" value="SKP1/BTB/POZ_sf"/>
</dbReference>
<dbReference type="InterPro" id="IPR008974">
    <property type="entry name" value="TRAF-like"/>
</dbReference>